<sequence length="347" mass="39109">MHSKCNDNVTEQSWNSQLNTSSDGCYGKYVNDNERWTLNAFSCQGRSLLTTSSRRTRRGTRAETRVIRQITALTGNRYLKVNKYSQSGINLNNIVNLNSCDSNRIIVSTPTDTESTSNIMTCVGHRPVGAYTGRNSDRPITLASVNIIPNNRTNPKSNMLFATLNCRSVKNKALAICDFVTSHDLDILAITESWLGSDVDEGVIQDLVPSGYSIIHHSRSNRRGGGIALLFKGGIGIKRLNIHEIVFTHFEHMEFSVHSGDLNIRLCVIYRPPPSKSNGFRNTVFFEEWESYLDQNTILVPAHNVLFTGDFNFHLDNLSDPDALRFYQSLEDFNIENCGNYHKSYLN</sequence>
<dbReference type="OrthoDB" id="10072198at2759"/>
<dbReference type="InterPro" id="IPR036691">
    <property type="entry name" value="Endo/exonu/phosph_ase_sf"/>
</dbReference>
<dbReference type="AlphaFoldDB" id="A0A8S3R920"/>
<dbReference type="PANTHER" id="PTHR46670">
    <property type="entry name" value="ENDO/EXONUCLEASE/PHOSPHATASE DOMAIN-CONTAINING PROTEIN"/>
    <property type="match status" value="1"/>
</dbReference>
<feature type="domain" description="Endonuclease/exonuclease/phosphatase" evidence="1">
    <location>
        <begin position="162"/>
        <end position="324"/>
    </location>
</feature>
<gene>
    <name evidence="2" type="ORF">MEDL_17884</name>
</gene>
<proteinExistence type="predicted"/>
<evidence type="ECO:0000313" key="2">
    <source>
        <dbReference type="EMBL" id="CAG2203249.1"/>
    </source>
</evidence>
<name>A0A8S3R920_MYTED</name>
<dbReference type="Pfam" id="PF03372">
    <property type="entry name" value="Exo_endo_phos"/>
    <property type="match status" value="1"/>
</dbReference>
<accession>A0A8S3R920</accession>
<keyword evidence="3" id="KW-1185">Reference proteome</keyword>
<dbReference type="PANTHER" id="PTHR46670:SF3">
    <property type="entry name" value="ENDONUCLEASE_EXONUCLEASE_PHOSPHATASE DOMAIN-CONTAINING PROTEIN"/>
    <property type="match status" value="1"/>
</dbReference>
<evidence type="ECO:0000259" key="1">
    <source>
        <dbReference type="Pfam" id="PF03372"/>
    </source>
</evidence>
<dbReference type="SUPFAM" id="SSF56219">
    <property type="entry name" value="DNase I-like"/>
    <property type="match status" value="1"/>
</dbReference>
<evidence type="ECO:0000313" key="3">
    <source>
        <dbReference type="Proteomes" id="UP000683360"/>
    </source>
</evidence>
<dbReference type="Proteomes" id="UP000683360">
    <property type="component" value="Unassembled WGS sequence"/>
</dbReference>
<comment type="caution">
    <text evidence="2">The sequence shown here is derived from an EMBL/GenBank/DDBJ whole genome shotgun (WGS) entry which is preliminary data.</text>
</comment>
<protein>
    <recommendedName>
        <fullName evidence="1">Endonuclease/exonuclease/phosphatase domain-containing protein</fullName>
    </recommendedName>
</protein>
<dbReference type="GO" id="GO:0003824">
    <property type="term" value="F:catalytic activity"/>
    <property type="evidence" value="ECO:0007669"/>
    <property type="project" value="InterPro"/>
</dbReference>
<reference evidence="2" key="1">
    <citation type="submission" date="2021-03" db="EMBL/GenBank/DDBJ databases">
        <authorList>
            <person name="Bekaert M."/>
        </authorList>
    </citation>
    <scope>NUCLEOTIDE SEQUENCE</scope>
</reference>
<dbReference type="EMBL" id="CAJPWZ010000917">
    <property type="protein sequence ID" value="CAG2203249.1"/>
    <property type="molecule type" value="Genomic_DNA"/>
</dbReference>
<organism evidence="2 3">
    <name type="scientific">Mytilus edulis</name>
    <name type="common">Blue mussel</name>
    <dbReference type="NCBI Taxonomy" id="6550"/>
    <lineage>
        <taxon>Eukaryota</taxon>
        <taxon>Metazoa</taxon>
        <taxon>Spiralia</taxon>
        <taxon>Lophotrochozoa</taxon>
        <taxon>Mollusca</taxon>
        <taxon>Bivalvia</taxon>
        <taxon>Autobranchia</taxon>
        <taxon>Pteriomorphia</taxon>
        <taxon>Mytilida</taxon>
        <taxon>Mytiloidea</taxon>
        <taxon>Mytilidae</taxon>
        <taxon>Mytilinae</taxon>
        <taxon>Mytilus</taxon>
    </lineage>
</organism>
<dbReference type="InterPro" id="IPR005135">
    <property type="entry name" value="Endo/exonuclease/phosphatase"/>
</dbReference>
<dbReference type="Gene3D" id="3.60.10.10">
    <property type="entry name" value="Endonuclease/exonuclease/phosphatase"/>
    <property type="match status" value="1"/>
</dbReference>